<keyword evidence="4 9" id="KW-0949">S-adenosyl-L-methionine</keyword>
<dbReference type="GO" id="GO:0046872">
    <property type="term" value="F:metal ion binding"/>
    <property type="evidence" value="ECO:0007669"/>
    <property type="project" value="UniProtKB-KW"/>
</dbReference>
<dbReference type="SFLD" id="SFLDG01058">
    <property type="entry name" value="lipoyl_synthase_like"/>
    <property type="match status" value="1"/>
</dbReference>
<keyword evidence="5 9" id="KW-0479">Metal-binding</keyword>
<dbReference type="AlphaFoldDB" id="A0A368BQC2"/>
<dbReference type="InterPro" id="IPR013785">
    <property type="entry name" value="Aldolase_TIM"/>
</dbReference>
<feature type="binding site" evidence="9">
    <location>
        <position position="97"/>
    </location>
    <ligand>
        <name>[4Fe-4S] cluster</name>
        <dbReference type="ChEBI" id="CHEBI:49883"/>
        <label>2</label>
        <note>4Fe-4S-S-AdoMet</note>
    </ligand>
</feature>
<dbReference type="InterPro" id="IPR058240">
    <property type="entry name" value="rSAM_sf"/>
</dbReference>
<dbReference type="Pfam" id="PF16881">
    <property type="entry name" value="LIAS_N"/>
    <property type="match status" value="1"/>
</dbReference>
<dbReference type="SUPFAM" id="SSF102114">
    <property type="entry name" value="Radical SAM enzymes"/>
    <property type="match status" value="1"/>
</dbReference>
<dbReference type="UniPathway" id="UPA00538">
    <property type="reaction ID" value="UER00593"/>
</dbReference>
<evidence type="ECO:0000256" key="9">
    <source>
        <dbReference type="HAMAP-Rule" id="MF_00206"/>
    </source>
</evidence>
<feature type="binding site" evidence="9">
    <location>
        <position position="78"/>
    </location>
    <ligand>
        <name>[4Fe-4S] cluster</name>
        <dbReference type="ChEBI" id="CHEBI:49883"/>
        <label>1</label>
    </ligand>
</feature>
<accession>A0A368BQC2</accession>
<proteinExistence type="inferred from homology"/>
<dbReference type="NCBIfam" id="NF009544">
    <property type="entry name" value="PRK12928.1"/>
    <property type="match status" value="1"/>
</dbReference>
<feature type="binding site" evidence="9">
    <location>
        <position position="72"/>
    </location>
    <ligand>
        <name>[4Fe-4S] cluster</name>
        <dbReference type="ChEBI" id="CHEBI:49883"/>
        <label>1</label>
    </ligand>
</feature>
<sequence length="322" mass="36132">MKNIIPTVKIVNHAGVSSVKDGMKGNLYSQVEREQKPKWIRITANHANKNFELIKSKVNNLQLSTVCEEAKCPNLSECWSRGTATFMVMGDTCTRACQFCSVNTGNPKGWLDADEPRKIAETVELMDIKYVVLTCVTRDDLADGGAAHFAETVAEIKNKNQIIEVEVLTSDFNGNDEAIATIVSSPIKVFAQNIETVERLTHPIRDPRAGYKKTLTVLQRAKELNPNILTKSSIILGMGETDKEIYQTFSDLRAHNVDIVTLGQYLRPTLNHHPIDRWVTPEEFEEYRIQGLKYGFLEVVSGPMVRSSYRAERALDFNNAGL</sequence>
<evidence type="ECO:0000256" key="6">
    <source>
        <dbReference type="ARBA" id="ARBA00023004"/>
    </source>
</evidence>
<feature type="binding site" evidence="9">
    <location>
        <position position="93"/>
    </location>
    <ligand>
        <name>[4Fe-4S] cluster</name>
        <dbReference type="ChEBI" id="CHEBI:49883"/>
        <label>2</label>
        <note>4Fe-4S-S-AdoMet</note>
    </ligand>
</feature>
<dbReference type="HAMAP" id="MF_00206">
    <property type="entry name" value="Lipoyl_synth"/>
    <property type="match status" value="1"/>
</dbReference>
<evidence type="ECO:0000313" key="12">
    <source>
        <dbReference type="Proteomes" id="UP000252147"/>
    </source>
</evidence>
<evidence type="ECO:0000313" key="11">
    <source>
        <dbReference type="EMBL" id="RCL39285.1"/>
    </source>
</evidence>
<dbReference type="NCBIfam" id="NF004019">
    <property type="entry name" value="PRK05481.1"/>
    <property type="match status" value="1"/>
</dbReference>
<gene>
    <name evidence="9 11" type="primary">lipA</name>
    <name evidence="11" type="ORF">DBW97_00735</name>
</gene>
<dbReference type="GO" id="GO:0051539">
    <property type="term" value="F:4 iron, 4 sulfur cluster binding"/>
    <property type="evidence" value="ECO:0007669"/>
    <property type="project" value="UniProtKB-UniRule"/>
</dbReference>
<keyword evidence="2 9" id="KW-0963">Cytoplasm</keyword>
<comment type="cofactor">
    <cofactor evidence="9">
        <name>[4Fe-4S] cluster</name>
        <dbReference type="ChEBI" id="CHEBI:49883"/>
    </cofactor>
    <text evidence="9">Binds 2 [4Fe-4S] clusters per subunit. One cluster is coordinated with 3 cysteines and an exchangeable S-adenosyl-L-methionine.</text>
</comment>
<dbReference type="FunFam" id="3.20.20.70:FF:000040">
    <property type="entry name" value="Lipoyl synthase"/>
    <property type="match status" value="1"/>
</dbReference>
<organism evidence="11 12">
    <name type="scientific">SAR86 cluster bacterium</name>
    <dbReference type="NCBI Taxonomy" id="2030880"/>
    <lineage>
        <taxon>Bacteria</taxon>
        <taxon>Pseudomonadati</taxon>
        <taxon>Pseudomonadota</taxon>
        <taxon>Gammaproteobacteria</taxon>
        <taxon>SAR86 cluster</taxon>
    </lineage>
</organism>
<dbReference type="SFLD" id="SFLDS00029">
    <property type="entry name" value="Radical_SAM"/>
    <property type="match status" value="1"/>
</dbReference>
<dbReference type="InterPro" id="IPR031691">
    <property type="entry name" value="LIAS_N"/>
</dbReference>
<feature type="domain" description="Radical SAM core" evidence="10">
    <location>
        <begin position="79"/>
        <end position="297"/>
    </location>
</feature>
<feature type="binding site" evidence="9">
    <location>
        <position position="67"/>
    </location>
    <ligand>
        <name>[4Fe-4S] cluster</name>
        <dbReference type="ChEBI" id="CHEBI:49883"/>
        <label>1</label>
    </ligand>
</feature>
<name>A0A368BQC2_9GAMM</name>
<dbReference type="CDD" id="cd01335">
    <property type="entry name" value="Radical_SAM"/>
    <property type="match status" value="1"/>
</dbReference>
<dbReference type="EC" id="2.8.1.8" evidence="9"/>
<evidence type="ECO:0000256" key="8">
    <source>
        <dbReference type="ARBA" id="ARBA00047326"/>
    </source>
</evidence>
<reference evidence="11 12" key="1">
    <citation type="journal article" date="2018" name="Microbiome">
        <title>Fine metagenomic profile of the Mediterranean stratified and mixed water columns revealed by assembly and recruitment.</title>
        <authorList>
            <person name="Haro-Moreno J.M."/>
            <person name="Lopez-Perez M."/>
            <person name="De La Torre J.R."/>
            <person name="Picazo A."/>
            <person name="Camacho A."/>
            <person name="Rodriguez-Valera F."/>
        </authorList>
    </citation>
    <scope>NUCLEOTIDE SEQUENCE [LARGE SCALE GENOMIC DNA]</scope>
    <source>
        <strain evidence="11">MED-G83</strain>
    </source>
</reference>
<keyword evidence="1 9" id="KW-0004">4Fe-4S</keyword>
<dbReference type="NCBIfam" id="TIGR00510">
    <property type="entry name" value="lipA"/>
    <property type="match status" value="1"/>
</dbReference>
<comment type="pathway">
    <text evidence="9">Protein modification; protein lipoylation via endogenous pathway; protein N(6)-(lipoyl)lysine from octanoyl-[acyl-carrier-protein]: step 2/2.</text>
</comment>
<dbReference type="InterPro" id="IPR007197">
    <property type="entry name" value="rSAM"/>
</dbReference>
<dbReference type="Proteomes" id="UP000252147">
    <property type="component" value="Unassembled WGS sequence"/>
</dbReference>
<dbReference type="PIRSF" id="PIRSF005963">
    <property type="entry name" value="Lipoyl_synth"/>
    <property type="match status" value="1"/>
</dbReference>
<dbReference type="GO" id="GO:0005737">
    <property type="term" value="C:cytoplasm"/>
    <property type="evidence" value="ECO:0007669"/>
    <property type="project" value="UniProtKB-SubCell"/>
</dbReference>
<evidence type="ECO:0000256" key="4">
    <source>
        <dbReference type="ARBA" id="ARBA00022691"/>
    </source>
</evidence>
<comment type="catalytic activity">
    <reaction evidence="8 9">
        <text>[[Fe-S] cluster scaffold protein carrying a second [4Fe-4S](2+) cluster] + N(6)-octanoyl-L-lysyl-[protein] + 2 oxidized [2Fe-2S]-[ferredoxin] + 2 S-adenosyl-L-methionine + 4 H(+) = [[Fe-S] cluster scaffold protein] + N(6)-[(R)-dihydrolipoyl]-L-lysyl-[protein] + 4 Fe(3+) + 2 hydrogen sulfide + 2 5'-deoxyadenosine + 2 L-methionine + 2 reduced [2Fe-2S]-[ferredoxin]</text>
        <dbReference type="Rhea" id="RHEA:16585"/>
        <dbReference type="Rhea" id="RHEA-COMP:9928"/>
        <dbReference type="Rhea" id="RHEA-COMP:10000"/>
        <dbReference type="Rhea" id="RHEA-COMP:10001"/>
        <dbReference type="Rhea" id="RHEA-COMP:10475"/>
        <dbReference type="Rhea" id="RHEA-COMP:14568"/>
        <dbReference type="Rhea" id="RHEA-COMP:14569"/>
        <dbReference type="ChEBI" id="CHEBI:15378"/>
        <dbReference type="ChEBI" id="CHEBI:17319"/>
        <dbReference type="ChEBI" id="CHEBI:29034"/>
        <dbReference type="ChEBI" id="CHEBI:29919"/>
        <dbReference type="ChEBI" id="CHEBI:33722"/>
        <dbReference type="ChEBI" id="CHEBI:33737"/>
        <dbReference type="ChEBI" id="CHEBI:33738"/>
        <dbReference type="ChEBI" id="CHEBI:57844"/>
        <dbReference type="ChEBI" id="CHEBI:59789"/>
        <dbReference type="ChEBI" id="CHEBI:78809"/>
        <dbReference type="ChEBI" id="CHEBI:83100"/>
        <dbReference type="EC" id="2.8.1.8"/>
    </reaction>
</comment>
<dbReference type="Pfam" id="PF04055">
    <property type="entry name" value="Radical_SAM"/>
    <property type="match status" value="1"/>
</dbReference>
<evidence type="ECO:0000259" key="10">
    <source>
        <dbReference type="PROSITE" id="PS51918"/>
    </source>
</evidence>
<dbReference type="InterPro" id="IPR003698">
    <property type="entry name" value="Lipoyl_synth"/>
</dbReference>
<dbReference type="PANTHER" id="PTHR10949:SF0">
    <property type="entry name" value="LIPOYL SYNTHASE, MITOCHONDRIAL"/>
    <property type="match status" value="1"/>
</dbReference>
<dbReference type="SFLD" id="SFLDF00271">
    <property type="entry name" value="lipoyl_synthase"/>
    <property type="match status" value="1"/>
</dbReference>
<feature type="binding site" evidence="9">
    <location>
        <position position="308"/>
    </location>
    <ligand>
        <name>[4Fe-4S] cluster</name>
        <dbReference type="ChEBI" id="CHEBI:49883"/>
        <label>1</label>
    </ligand>
</feature>
<dbReference type="EMBL" id="QOPD01000001">
    <property type="protein sequence ID" value="RCL39285.1"/>
    <property type="molecule type" value="Genomic_DNA"/>
</dbReference>
<keyword evidence="6 9" id="KW-0408">Iron</keyword>
<dbReference type="PROSITE" id="PS51918">
    <property type="entry name" value="RADICAL_SAM"/>
    <property type="match status" value="1"/>
</dbReference>
<comment type="similarity">
    <text evidence="9">Belongs to the radical SAM superfamily. Lipoyl synthase family.</text>
</comment>
<dbReference type="GO" id="GO:0016992">
    <property type="term" value="F:lipoate synthase activity"/>
    <property type="evidence" value="ECO:0007669"/>
    <property type="project" value="UniProtKB-UniRule"/>
</dbReference>
<evidence type="ECO:0000256" key="3">
    <source>
        <dbReference type="ARBA" id="ARBA00022679"/>
    </source>
</evidence>
<dbReference type="GO" id="GO:0009249">
    <property type="term" value="P:protein lipoylation"/>
    <property type="evidence" value="ECO:0007669"/>
    <property type="project" value="UniProtKB-UniRule"/>
</dbReference>
<feature type="binding site" evidence="9">
    <location>
        <position position="100"/>
    </location>
    <ligand>
        <name>[4Fe-4S] cluster</name>
        <dbReference type="ChEBI" id="CHEBI:49883"/>
        <label>2</label>
        <note>4Fe-4S-S-AdoMet</note>
    </ligand>
</feature>
<dbReference type="SMART" id="SM00729">
    <property type="entry name" value="Elp3"/>
    <property type="match status" value="1"/>
</dbReference>
<evidence type="ECO:0000256" key="7">
    <source>
        <dbReference type="ARBA" id="ARBA00023014"/>
    </source>
</evidence>
<dbReference type="PANTHER" id="PTHR10949">
    <property type="entry name" value="LIPOYL SYNTHASE"/>
    <property type="match status" value="1"/>
</dbReference>
<comment type="function">
    <text evidence="9">Catalyzes the radical-mediated insertion of two sulfur atoms into the C-6 and C-8 positions of the octanoyl moiety bound to the lipoyl domains of lipoate-dependent enzymes, thereby converting the octanoylated domains into lipoylated derivatives.</text>
</comment>
<comment type="caution">
    <text evidence="11">The sequence shown here is derived from an EMBL/GenBank/DDBJ whole genome shotgun (WGS) entry which is preliminary data.</text>
</comment>
<dbReference type="InterPro" id="IPR006638">
    <property type="entry name" value="Elp3/MiaA/NifB-like_rSAM"/>
</dbReference>
<evidence type="ECO:0000256" key="2">
    <source>
        <dbReference type="ARBA" id="ARBA00022490"/>
    </source>
</evidence>
<evidence type="ECO:0000256" key="1">
    <source>
        <dbReference type="ARBA" id="ARBA00022485"/>
    </source>
</evidence>
<dbReference type="Gene3D" id="3.20.20.70">
    <property type="entry name" value="Aldolase class I"/>
    <property type="match status" value="1"/>
</dbReference>
<keyword evidence="3 9" id="KW-0808">Transferase</keyword>
<protein>
    <recommendedName>
        <fullName evidence="9">Lipoyl synthase</fullName>
        <ecNumber evidence="9">2.8.1.8</ecNumber>
    </recommendedName>
    <alternativeName>
        <fullName evidence="9">Lip-syn</fullName>
        <shortName evidence="9">LS</shortName>
    </alternativeName>
    <alternativeName>
        <fullName evidence="9">Lipoate synthase</fullName>
    </alternativeName>
    <alternativeName>
        <fullName evidence="9">Lipoic acid synthase</fullName>
    </alternativeName>
    <alternativeName>
        <fullName evidence="9">Sulfur insertion protein LipA</fullName>
    </alternativeName>
</protein>
<comment type="subcellular location">
    <subcellularLocation>
        <location evidence="9">Cytoplasm</location>
    </subcellularLocation>
</comment>
<evidence type="ECO:0000256" key="5">
    <source>
        <dbReference type="ARBA" id="ARBA00022723"/>
    </source>
</evidence>
<keyword evidence="7 9" id="KW-0411">Iron-sulfur</keyword>